<name>Q2SF75_HAHCH</name>
<proteinExistence type="predicted"/>
<dbReference type="HOGENOM" id="CLU_3080468_0_0_6"/>
<dbReference type="AlphaFoldDB" id="Q2SF75"/>
<dbReference type="EMBL" id="CP000155">
    <property type="protein sequence ID" value="ABC30699.1"/>
    <property type="molecule type" value="Genomic_DNA"/>
</dbReference>
<dbReference type="Proteomes" id="UP000000238">
    <property type="component" value="Chromosome"/>
</dbReference>
<evidence type="ECO:0000313" key="1">
    <source>
        <dbReference type="EMBL" id="ABC30699.1"/>
    </source>
</evidence>
<organism evidence="1 2">
    <name type="scientific">Hahella chejuensis (strain KCTC 2396)</name>
    <dbReference type="NCBI Taxonomy" id="349521"/>
    <lineage>
        <taxon>Bacteria</taxon>
        <taxon>Pseudomonadati</taxon>
        <taxon>Pseudomonadota</taxon>
        <taxon>Gammaproteobacteria</taxon>
        <taxon>Oceanospirillales</taxon>
        <taxon>Hahellaceae</taxon>
        <taxon>Hahella</taxon>
    </lineage>
</organism>
<accession>Q2SF75</accession>
<sequence length="52" mass="5443">MASGEITLTGQTISIAEASIATPGDLQRCLVAKKTRAINAVGAYAPVFKMNY</sequence>
<gene>
    <name evidence="1" type="ordered locus">HCH_03980</name>
</gene>
<reference evidence="1 2" key="1">
    <citation type="journal article" date="2005" name="Nucleic Acids Res.">
        <title>Genomic blueprint of Hahella chejuensis, a marine microbe producing an algicidal agent.</title>
        <authorList>
            <person name="Jeong H."/>
            <person name="Yim J.H."/>
            <person name="Lee C."/>
            <person name="Choi S.-H."/>
            <person name="Park Y.K."/>
            <person name="Yoon S.H."/>
            <person name="Hur C.-G."/>
            <person name="Kang H.-Y."/>
            <person name="Kim D."/>
            <person name="Lee H.H."/>
            <person name="Park K.H."/>
            <person name="Park S.-H."/>
            <person name="Park H.-S."/>
            <person name="Lee H.K."/>
            <person name="Oh T.K."/>
            <person name="Kim J.F."/>
        </authorList>
    </citation>
    <scope>NUCLEOTIDE SEQUENCE [LARGE SCALE GENOMIC DNA]</scope>
    <source>
        <strain evidence="1 2">KCTC 2396</strain>
    </source>
</reference>
<evidence type="ECO:0000313" key="2">
    <source>
        <dbReference type="Proteomes" id="UP000000238"/>
    </source>
</evidence>
<keyword evidence="2" id="KW-1185">Reference proteome</keyword>
<dbReference type="KEGG" id="hch:HCH_03980"/>
<dbReference type="STRING" id="349521.HCH_03980"/>
<protein>
    <submittedName>
        <fullName evidence="1">Uncharacterized protein</fullName>
    </submittedName>
</protein>